<organism evidence="1 2">
    <name type="scientific">Papaver somniferum</name>
    <name type="common">Opium poppy</name>
    <dbReference type="NCBI Taxonomy" id="3469"/>
    <lineage>
        <taxon>Eukaryota</taxon>
        <taxon>Viridiplantae</taxon>
        <taxon>Streptophyta</taxon>
        <taxon>Embryophyta</taxon>
        <taxon>Tracheophyta</taxon>
        <taxon>Spermatophyta</taxon>
        <taxon>Magnoliopsida</taxon>
        <taxon>Ranunculales</taxon>
        <taxon>Papaveraceae</taxon>
        <taxon>Papaveroideae</taxon>
        <taxon>Papaver</taxon>
    </lineage>
</organism>
<keyword evidence="2" id="KW-1185">Reference proteome</keyword>
<proteinExistence type="predicted"/>
<accession>A0A4Y7JF63</accession>
<evidence type="ECO:0000313" key="2">
    <source>
        <dbReference type="Proteomes" id="UP000316621"/>
    </source>
</evidence>
<dbReference type="Gramene" id="RZC59784">
    <property type="protein sequence ID" value="RZC59784"/>
    <property type="gene ID" value="C5167_007083"/>
</dbReference>
<dbReference type="EMBL" id="CM010718">
    <property type="protein sequence ID" value="RZC59784.1"/>
    <property type="molecule type" value="Genomic_DNA"/>
</dbReference>
<reference evidence="1 2" key="1">
    <citation type="journal article" date="2018" name="Science">
        <title>The opium poppy genome and morphinan production.</title>
        <authorList>
            <person name="Guo L."/>
            <person name="Winzer T."/>
            <person name="Yang X."/>
            <person name="Li Y."/>
            <person name="Ning Z."/>
            <person name="He Z."/>
            <person name="Teodor R."/>
            <person name="Lu Y."/>
            <person name="Bowser T.A."/>
            <person name="Graham I.A."/>
            <person name="Ye K."/>
        </authorList>
    </citation>
    <scope>NUCLEOTIDE SEQUENCE [LARGE SCALE GENOMIC DNA]</scope>
    <source>
        <strain evidence="2">cv. HN1</strain>
        <tissue evidence="1">Leaves</tissue>
    </source>
</reference>
<evidence type="ECO:0000313" key="1">
    <source>
        <dbReference type="EMBL" id="RZC59784.1"/>
    </source>
</evidence>
<dbReference type="Proteomes" id="UP000316621">
    <property type="component" value="Chromosome 4"/>
</dbReference>
<gene>
    <name evidence="1" type="ORF">C5167_007083</name>
</gene>
<sequence>MKSGLWGLVLLELSPTMQRHSPKHRNLGLTSRGFNLNLSEGERKSLITDPESVLFTRTRTSTTPLSTVLLFVSPTKTFLLSSFLLPLLKKRGVSKKLMLPAKEIARMSCCCRVVEMDFGDVLLMGLLVAAVEGEHEMVCSVQLVMCGVFFQEMYIGHNVYYLEVDLQSDNEKYLTLFKKTGWWVNAVVNAMEERILLILQLEERMWVKMLIRLHNAGKKDKIMLSL</sequence>
<dbReference type="AlphaFoldDB" id="A0A4Y7JF63"/>
<protein>
    <submittedName>
        <fullName evidence="1">Uncharacterized protein</fullName>
    </submittedName>
</protein>
<name>A0A4Y7JF63_PAPSO</name>